<feature type="transmembrane region" description="Helical" evidence="1">
    <location>
        <begin position="14"/>
        <end position="37"/>
    </location>
</feature>
<evidence type="ECO:0000313" key="3">
    <source>
        <dbReference type="Proteomes" id="UP000704176"/>
    </source>
</evidence>
<evidence type="ECO:0000256" key="1">
    <source>
        <dbReference type="SAM" id="Phobius"/>
    </source>
</evidence>
<sequence length="348" mass="37647">MGDAATENVRSNRFWLYTPFALLLLVAVAWSIGWFIIRSRTTDSIDTWFGLEAKAGRQWTCQDRTVQGFPFRIEVTCGSLNLTHGAITASFGRVESVAQVYQPRFVITEIEGPLRLTDGTSTIEGRWDLLQTSVHATTAGLQRLSAVANNPTVTVTGLTPDPIVVSSRETEFHVRPDPSRSQDKAYDVALSLDKAQIPALNNLLGSAEPTDLQADLTITQAEGFRGRPIAEELERWRNDGGRLAVEMLSLNKGARRIEAKGELGIDADHRLSGTLNVAASGLDSLIGALMGKRPVGALLGTLFGQGTRPNAAPADKPALTPLPPLRFENGLLALGPFVIPNVKLPAIY</sequence>
<accession>A0ABS7VQ79</accession>
<reference evidence="2 3" key="1">
    <citation type="submission" date="2021-09" db="EMBL/GenBank/DDBJ databases">
        <title>The complete genome sequence of a new microorganism.</title>
        <authorList>
            <person name="Zi Z."/>
        </authorList>
    </citation>
    <scope>NUCLEOTIDE SEQUENCE [LARGE SCALE GENOMIC DNA]</scope>
    <source>
        <strain evidence="2 3">WGZ8</strain>
    </source>
</reference>
<organism evidence="2 3">
    <name type="scientific">Microvirga puerhi</name>
    <dbReference type="NCBI Taxonomy" id="2876078"/>
    <lineage>
        <taxon>Bacteria</taxon>
        <taxon>Pseudomonadati</taxon>
        <taxon>Pseudomonadota</taxon>
        <taxon>Alphaproteobacteria</taxon>
        <taxon>Hyphomicrobiales</taxon>
        <taxon>Methylobacteriaceae</taxon>
        <taxon>Microvirga</taxon>
    </lineage>
</organism>
<name>A0ABS7VQ79_9HYPH</name>
<proteinExistence type="predicted"/>
<dbReference type="InterPro" id="IPR018666">
    <property type="entry name" value="DUF2125"/>
</dbReference>
<evidence type="ECO:0000313" key="2">
    <source>
        <dbReference type="EMBL" id="MBZ6077706.1"/>
    </source>
</evidence>
<dbReference type="RefSeq" id="WP_224314340.1">
    <property type="nucleotide sequence ID" value="NZ_JAIRBM010000011.1"/>
</dbReference>
<comment type="caution">
    <text evidence="2">The sequence shown here is derived from an EMBL/GenBank/DDBJ whole genome shotgun (WGS) entry which is preliminary data.</text>
</comment>
<keyword evidence="1" id="KW-0812">Transmembrane</keyword>
<keyword evidence="1" id="KW-0472">Membrane</keyword>
<gene>
    <name evidence="2" type="ORF">K9B37_15615</name>
</gene>
<keyword evidence="3" id="KW-1185">Reference proteome</keyword>
<protein>
    <submittedName>
        <fullName evidence="2">DUF2125 domain-containing protein</fullName>
    </submittedName>
</protein>
<dbReference type="Proteomes" id="UP000704176">
    <property type="component" value="Unassembled WGS sequence"/>
</dbReference>
<keyword evidence="1" id="KW-1133">Transmembrane helix</keyword>
<dbReference type="EMBL" id="JAIRBM010000011">
    <property type="protein sequence ID" value="MBZ6077706.1"/>
    <property type="molecule type" value="Genomic_DNA"/>
</dbReference>
<dbReference type="Pfam" id="PF09898">
    <property type="entry name" value="DUF2125"/>
    <property type="match status" value="1"/>
</dbReference>